<protein>
    <recommendedName>
        <fullName evidence="5">IMD domain-containing protein</fullName>
    </recommendedName>
</protein>
<feature type="region of interest" description="Disordered" evidence="2">
    <location>
        <begin position="421"/>
        <end position="594"/>
    </location>
</feature>
<dbReference type="Proteomes" id="UP000703269">
    <property type="component" value="Unassembled WGS sequence"/>
</dbReference>
<feature type="region of interest" description="Disordered" evidence="2">
    <location>
        <begin position="391"/>
        <end position="410"/>
    </location>
</feature>
<feature type="compositionally biased region" description="Polar residues" evidence="2">
    <location>
        <begin position="564"/>
        <end position="582"/>
    </location>
</feature>
<feature type="compositionally biased region" description="Basic and acidic residues" evidence="2">
    <location>
        <begin position="705"/>
        <end position="715"/>
    </location>
</feature>
<dbReference type="OrthoDB" id="2450055at2759"/>
<organism evidence="3 4">
    <name type="scientific">Phanerochaete sordida</name>
    <dbReference type="NCBI Taxonomy" id="48140"/>
    <lineage>
        <taxon>Eukaryota</taxon>
        <taxon>Fungi</taxon>
        <taxon>Dikarya</taxon>
        <taxon>Basidiomycota</taxon>
        <taxon>Agaricomycotina</taxon>
        <taxon>Agaricomycetes</taxon>
        <taxon>Polyporales</taxon>
        <taxon>Phanerochaetaceae</taxon>
        <taxon>Phanerochaete</taxon>
    </lineage>
</organism>
<evidence type="ECO:0000256" key="1">
    <source>
        <dbReference type="SAM" id="Coils"/>
    </source>
</evidence>
<evidence type="ECO:0008006" key="5">
    <source>
        <dbReference type="Google" id="ProtNLM"/>
    </source>
</evidence>
<sequence>MSTPTLAARNDIHKSCKTFEAVVNYLNDYSEAVTAIIGIQKKLAKALRDAASTKTTSEVAANALTASATIFDTLCEVDSKFAKLVDNECEGISTEVKKWFKRLSKEERAHDDKVATANGKIKQAGLNYEKRVKKNPADAVDEHARYISLLTTLGAETNQEKYNHSLLVTQRHEATLFSLAGCLSRVADAEWLRVCEGVRRVSPNIGQVGEWRVLCEGNWNGPVPAPLPDIDEAKPVRAESDSNSNKVTTDDPVECLPDSLIASPAPQYASRATTPNERVPLPPNYFSPPKSTTPQQNAPATPAEYEDSRDRSYSVNSIASLGSFPAPPTHFPLPPVSGASPTANRPSNTPSSASPGLMAQPTSEESSTAGAAPRALPNIPAAKMRKESATFLDFSSPPGSPSVPLHDSPRAVPQPLALAQNDASANKTQTPLSSPRPDLASSPTESRKPSATYARGDYVDDGDDRRTANASAKTAGSVATIAPTKPLLERSDTNMSKSSSVVAAMRDKYARSTGPASPPPKDVPRLPLRVSDLASRYDPANASEQSTPRSPVPESGRASHEMHQQSVSPSLSRNSFSPQRSYPTEDPAGEEIARRRQRIQELEELELREQEYTLRMREKEIRERARELEREQFELINARQNRLQVDLSNERARPSSAGRSDSMDGPMTPVQAHPYASSNTMSPPSSRYPQYPSSSQPPSPMFGHPLEKTSTRDSARMQPSAPRPEKPKGWIRRLSMPVMALGDSKKGISSADVASNPFYRSSLGLPEEDGRLRNDAAGASKNRSATNLARR</sequence>
<dbReference type="AlphaFoldDB" id="A0A9P3L827"/>
<feature type="compositionally biased region" description="Low complexity" evidence="2">
    <location>
        <begin position="682"/>
        <end position="694"/>
    </location>
</feature>
<feature type="region of interest" description="Disordered" evidence="2">
    <location>
        <begin position="645"/>
        <end position="791"/>
    </location>
</feature>
<feature type="compositionally biased region" description="Polar residues" evidence="2">
    <location>
        <begin position="781"/>
        <end position="791"/>
    </location>
</feature>
<comment type="caution">
    <text evidence="3">The sequence shown here is derived from an EMBL/GenBank/DDBJ whole genome shotgun (WGS) entry which is preliminary data.</text>
</comment>
<feature type="compositionally biased region" description="Basic and acidic residues" evidence="2">
    <location>
        <begin position="231"/>
        <end position="240"/>
    </location>
</feature>
<feature type="region of interest" description="Disordered" evidence="2">
    <location>
        <begin position="324"/>
        <end position="373"/>
    </location>
</feature>
<evidence type="ECO:0000313" key="4">
    <source>
        <dbReference type="Proteomes" id="UP000703269"/>
    </source>
</evidence>
<gene>
    <name evidence="3" type="ORF">PsYK624_017550</name>
</gene>
<feature type="coiled-coil region" evidence="1">
    <location>
        <begin position="602"/>
        <end position="638"/>
    </location>
</feature>
<name>A0A9P3L827_9APHY</name>
<feature type="compositionally biased region" description="Pro residues" evidence="2">
    <location>
        <begin position="325"/>
        <end position="335"/>
    </location>
</feature>
<feature type="compositionally biased region" description="Polar residues" evidence="2">
    <location>
        <begin position="421"/>
        <end position="433"/>
    </location>
</feature>
<feature type="compositionally biased region" description="Polar residues" evidence="2">
    <location>
        <begin position="339"/>
        <end position="369"/>
    </location>
</feature>
<feature type="region of interest" description="Disordered" evidence="2">
    <location>
        <begin position="225"/>
        <end position="312"/>
    </location>
</feature>
<dbReference type="EMBL" id="BPQB01000002">
    <property type="protein sequence ID" value="GJE85676.1"/>
    <property type="molecule type" value="Genomic_DNA"/>
</dbReference>
<feature type="compositionally biased region" description="Polar residues" evidence="2">
    <location>
        <begin position="289"/>
        <end position="299"/>
    </location>
</feature>
<proteinExistence type="predicted"/>
<evidence type="ECO:0000313" key="3">
    <source>
        <dbReference type="EMBL" id="GJE85676.1"/>
    </source>
</evidence>
<keyword evidence="1" id="KW-0175">Coiled coil</keyword>
<reference evidence="3 4" key="1">
    <citation type="submission" date="2021-08" db="EMBL/GenBank/DDBJ databases">
        <title>Draft Genome Sequence of Phanerochaete sordida strain YK-624.</title>
        <authorList>
            <person name="Mori T."/>
            <person name="Dohra H."/>
            <person name="Suzuki T."/>
            <person name="Kawagishi H."/>
            <person name="Hirai H."/>
        </authorList>
    </citation>
    <scope>NUCLEOTIDE SEQUENCE [LARGE SCALE GENOMIC DNA]</scope>
    <source>
        <strain evidence="3 4">YK-624</strain>
    </source>
</reference>
<keyword evidence="4" id="KW-1185">Reference proteome</keyword>
<accession>A0A9P3L827</accession>
<evidence type="ECO:0000256" key="2">
    <source>
        <dbReference type="SAM" id="MobiDB-lite"/>
    </source>
</evidence>